<dbReference type="PROSITE" id="PS01047">
    <property type="entry name" value="HMA_1"/>
    <property type="match status" value="1"/>
</dbReference>
<keyword evidence="1" id="KW-0479">Metal-binding</keyword>
<evidence type="ECO:0000256" key="1">
    <source>
        <dbReference type="ARBA" id="ARBA00022723"/>
    </source>
</evidence>
<evidence type="ECO:0000313" key="3">
    <source>
        <dbReference type="EMBL" id="ABG89152.1"/>
    </source>
</evidence>
<sequence>MMTITLQLDGLHCGNCVKSVEKALNGVAGVNQVSVTLEPQIAVVEGSAEAQALIEAVEDIGFDAKLA</sequence>
<dbReference type="PROSITE" id="PS50846">
    <property type="entry name" value="HMA_2"/>
    <property type="match status" value="1"/>
</dbReference>
<proteinExistence type="predicted"/>
<dbReference type="InterPro" id="IPR036163">
    <property type="entry name" value="HMA_dom_sf"/>
</dbReference>
<dbReference type="InterPro" id="IPR006121">
    <property type="entry name" value="HMA_dom"/>
</dbReference>
<protein>
    <submittedName>
        <fullName evidence="3">Putative cation transport ATPase</fullName>
    </submittedName>
</protein>
<dbReference type="FunFam" id="3.30.70.100:FF:000001">
    <property type="entry name" value="ATPase copper transporting beta"/>
    <property type="match status" value="1"/>
</dbReference>
<gene>
    <name evidence="3" type="ORF">mh1440</name>
</gene>
<name>Q06Q15_MANHA</name>
<dbReference type="CDD" id="cd00371">
    <property type="entry name" value="HMA"/>
    <property type="match status" value="1"/>
</dbReference>
<dbReference type="AlphaFoldDB" id="Q06Q15"/>
<accession>Q06Q15</accession>
<dbReference type="InterPro" id="IPR017969">
    <property type="entry name" value="Heavy-metal-associated_CS"/>
</dbReference>
<dbReference type="Gene3D" id="3.30.70.100">
    <property type="match status" value="1"/>
</dbReference>
<organism evidence="3">
    <name type="scientific">Mannheimia haemolytica</name>
    <name type="common">Pasteurella haemolytica</name>
    <dbReference type="NCBI Taxonomy" id="75985"/>
    <lineage>
        <taxon>Bacteria</taxon>
        <taxon>Pseudomonadati</taxon>
        <taxon>Pseudomonadota</taxon>
        <taxon>Gammaproteobacteria</taxon>
        <taxon>Pasteurellales</taxon>
        <taxon>Pasteurellaceae</taxon>
        <taxon>Mannheimia</taxon>
    </lineage>
</organism>
<dbReference type="EMBL" id="DQ680195">
    <property type="protein sequence ID" value="ABG89152.1"/>
    <property type="molecule type" value="Genomic_DNA"/>
</dbReference>
<dbReference type="SUPFAM" id="SSF55008">
    <property type="entry name" value="HMA, heavy metal-associated domain"/>
    <property type="match status" value="1"/>
</dbReference>
<dbReference type="Pfam" id="PF00403">
    <property type="entry name" value="HMA"/>
    <property type="match status" value="1"/>
</dbReference>
<reference evidence="3" key="1">
    <citation type="journal article" date="2007" name="Vet. Microbiol.">
        <title>The response of Mannheimia haemolytica to iron limitation: implications for the acquisition of iron in the bovine lung.</title>
        <authorList>
            <person name="Roehrig S.C."/>
            <person name="Tran H.Q."/>
            <person name="Spehr V."/>
            <person name="Gunkel N."/>
            <person name="Selzer P.M."/>
            <person name="Ullrich H.J."/>
        </authorList>
    </citation>
    <scope>NUCLEOTIDE SEQUENCE</scope>
    <source>
        <strain evidence="3">A1</strain>
    </source>
</reference>
<dbReference type="GO" id="GO:0046872">
    <property type="term" value="F:metal ion binding"/>
    <property type="evidence" value="ECO:0007669"/>
    <property type="project" value="UniProtKB-KW"/>
</dbReference>
<evidence type="ECO:0000259" key="2">
    <source>
        <dbReference type="PROSITE" id="PS50846"/>
    </source>
</evidence>
<feature type="domain" description="HMA" evidence="2">
    <location>
        <begin position="2"/>
        <end position="65"/>
    </location>
</feature>